<dbReference type="GO" id="GO:0019277">
    <property type="term" value="P:UDP-N-acetylgalactosamine biosynthetic process"/>
    <property type="evidence" value="ECO:0007669"/>
    <property type="project" value="InterPro"/>
</dbReference>
<dbReference type="Proteomes" id="UP000190064">
    <property type="component" value="Unassembled WGS sequence"/>
</dbReference>
<evidence type="ECO:0000256" key="13">
    <source>
        <dbReference type="HAMAP-Rule" id="MF_00111"/>
    </source>
</evidence>
<comment type="caution">
    <text evidence="15">The sequence shown here is derived from an EMBL/GenBank/DDBJ whole genome shotgun (WGS) entry which is preliminary data.</text>
</comment>
<dbReference type="PANTHER" id="PTHR43783">
    <property type="entry name" value="UDP-N-ACETYLGLUCOSAMINE 1-CARBOXYVINYLTRANSFERASE"/>
    <property type="match status" value="1"/>
</dbReference>
<dbReference type="GO" id="GO:0005737">
    <property type="term" value="C:cytoplasm"/>
    <property type="evidence" value="ECO:0007669"/>
    <property type="project" value="UniProtKB-SubCell"/>
</dbReference>
<evidence type="ECO:0000256" key="2">
    <source>
        <dbReference type="ARBA" id="ARBA00004752"/>
    </source>
</evidence>
<dbReference type="InterPro" id="IPR050068">
    <property type="entry name" value="MurA_subfamily"/>
</dbReference>
<organism evidence="15 16">
    <name type="scientific">Oceanospirillum linum</name>
    <dbReference type="NCBI Taxonomy" id="966"/>
    <lineage>
        <taxon>Bacteria</taxon>
        <taxon>Pseudomonadati</taxon>
        <taxon>Pseudomonadota</taxon>
        <taxon>Gammaproteobacteria</taxon>
        <taxon>Oceanospirillales</taxon>
        <taxon>Oceanospirillaceae</taxon>
        <taxon>Oceanospirillum</taxon>
    </lineage>
</organism>
<accession>A0A1T1H9F1</accession>
<dbReference type="EMBL" id="MTSD02000006">
    <property type="protein sequence ID" value="OOV86494.1"/>
    <property type="molecule type" value="Genomic_DNA"/>
</dbReference>
<evidence type="ECO:0000313" key="16">
    <source>
        <dbReference type="Proteomes" id="UP000190064"/>
    </source>
</evidence>
<keyword evidence="6 13" id="KW-0133">Cell shape</keyword>
<dbReference type="GO" id="GO:0071555">
    <property type="term" value="P:cell wall organization"/>
    <property type="evidence" value="ECO:0007669"/>
    <property type="project" value="UniProtKB-KW"/>
</dbReference>
<reference evidence="15" key="1">
    <citation type="submission" date="2017-02" db="EMBL/GenBank/DDBJ databases">
        <title>Draft Genome Sequence of the Salt Water Bacterium Oceanospirillum linum ATCC 11336.</title>
        <authorList>
            <person name="Trachtenberg A.M."/>
            <person name="Carney J.G."/>
            <person name="Linnane J.D."/>
            <person name="Rheaume B.A."/>
            <person name="Pitts N.L."/>
            <person name="Mykles D.L."/>
            <person name="Maclea K.S."/>
        </authorList>
    </citation>
    <scope>NUCLEOTIDE SEQUENCE [LARGE SCALE GENOMIC DNA]</scope>
    <source>
        <strain evidence="15">ATCC 11336</strain>
    </source>
</reference>
<feature type="binding site" evidence="13">
    <location>
        <position position="93"/>
    </location>
    <ligand>
        <name>UDP-N-acetyl-alpha-D-glucosamine</name>
        <dbReference type="ChEBI" id="CHEBI:57705"/>
    </ligand>
</feature>
<dbReference type="UniPathway" id="UPA00219"/>
<keyword evidence="10 13" id="KW-0670">Pyruvate</keyword>
<proteinExistence type="inferred from homology"/>
<dbReference type="GO" id="GO:0009252">
    <property type="term" value="P:peptidoglycan biosynthetic process"/>
    <property type="evidence" value="ECO:0007669"/>
    <property type="project" value="UniProtKB-UniRule"/>
</dbReference>
<dbReference type="NCBIfam" id="TIGR01072">
    <property type="entry name" value="murA"/>
    <property type="match status" value="1"/>
</dbReference>
<name>A0A1T1H9F1_OCELI</name>
<evidence type="ECO:0000256" key="11">
    <source>
        <dbReference type="ARBA" id="ARBA00038367"/>
    </source>
</evidence>
<evidence type="ECO:0000256" key="8">
    <source>
        <dbReference type="ARBA" id="ARBA00023306"/>
    </source>
</evidence>
<dbReference type="GO" id="GO:0008760">
    <property type="term" value="F:UDP-N-acetylglucosamine 1-carboxyvinyltransferase activity"/>
    <property type="evidence" value="ECO:0007669"/>
    <property type="project" value="UniProtKB-UniRule"/>
</dbReference>
<feature type="binding site" evidence="13">
    <location>
        <begin position="122"/>
        <end position="126"/>
    </location>
    <ligand>
        <name>UDP-N-acetyl-alpha-D-glucosamine</name>
        <dbReference type="ChEBI" id="CHEBI:57705"/>
    </ligand>
</feature>
<evidence type="ECO:0000256" key="12">
    <source>
        <dbReference type="ARBA" id="ARBA00047527"/>
    </source>
</evidence>
<comment type="similarity">
    <text evidence="11 13">Belongs to the EPSP synthase family. MurA subfamily.</text>
</comment>
<comment type="function">
    <text evidence="13">Cell wall formation. Adds enolpyruvyl to UDP-N-acetylglucosamine.</text>
</comment>
<keyword evidence="5 13" id="KW-0808">Transferase</keyword>
<dbReference type="AlphaFoldDB" id="A0A1T1H9F1"/>
<dbReference type="SUPFAM" id="SSF55205">
    <property type="entry name" value="EPT/RTPC-like"/>
    <property type="match status" value="1"/>
</dbReference>
<evidence type="ECO:0000256" key="7">
    <source>
        <dbReference type="ARBA" id="ARBA00022984"/>
    </source>
</evidence>
<dbReference type="PANTHER" id="PTHR43783:SF1">
    <property type="entry name" value="UDP-N-ACETYLGLUCOSAMINE 1-CARBOXYVINYLTRANSFERASE"/>
    <property type="match status" value="1"/>
</dbReference>
<evidence type="ECO:0000256" key="6">
    <source>
        <dbReference type="ARBA" id="ARBA00022960"/>
    </source>
</evidence>
<feature type="active site" description="Proton donor" evidence="13">
    <location>
        <position position="117"/>
    </location>
</feature>
<evidence type="ECO:0000256" key="5">
    <source>
        <dbReference type="ARBA" id="ARBA00022679"/>
    </source>
</evidence>
<gene>
    <name evidence="13" type="primary">murA</name>
    <name evidence="15" type="ORF">BTA35_0213405</name>
</gene>
<feature type="binding site" evidence="13">
    <location>
        <position position="329"/>
    </location>
    <ligand>
        <name>UDP-N-acetyl-alpha-D-glucosamine</name>
        <dbReference type="ChEBI" id="CHEBI:57705"/>
    </ligand>
</feature>
<evidence type="ECO:0000259" key="14">
    <source>
        <dbReference type="Pfam" id="PF00275"/>
    </source>
</evidence>
<dbReference type="InterPro" id="IPR001986">
    <property type="entry name" value="Enolpyruvate_Tfrase_dom"/>
</dbReference>
<evidence type="ECO:0000256" key="4">
    <source>
        <dbReference type="ARBA" id="ARBA00022618"/>
    </source>
</evidence>
<dbReference type="InterPro" id="IPR036968">
    <property type="entry name" value="Enolpyruvate_Tfrase_sf"/>
</dbReference>
<dbReference type="EC" id="2.5.1.7" evidence="13"/>
<comment type="caution">
    <text evidence="13">Lacks conserved residue(s) required for the propagation of feature annotation.</text>
</comment>
<evidence type="ECO:0000313" key="15">
    <source>
        <dbReference type="EMBL" id="OOV86494.1"/>
    </source>
</evidence>
<comment type="catalytic activity">
    <reaction evidence="12 13">
        <text>phosphoenolpyruvate + UDP-N-acetyl-alpha-D-glucosamine = UDP-N-acetyl-3-O-(1-carboxyvinyl)-alpha-D-glucosamine + phosphate</text>
        <dbReference type="Rhea" id="RHEA:18681"/>
        <dbReference type="ChEBI" id="CHEBI:43474"/>
        <dbReference type="ChEBI" id="CHEBI:57705"/>
        <dbReference type="ChEBI" id="CHEBI:58702"/>
        <dbReference type="ChEBI" id="CHEBI:68483"/>
        <dbReference type="EC" id="2.5.1.7"/>
    </reaction>
</comment>
<dbReference type="Pfam" id="PF00275">
    <property type="entry name" value="EPSP_synthase"/>
    <property type="match status" value="1"/>
</dbReference>
<protein>
    <recommendedName>
        <fullName evidence="13">UDP-N-acetylglucosamine 1-carboxyvinyltransferase</fullName>
        <ecNumber evidence="13">2.5.1.7</ecNumber>
    </recommendedName>
    <alternativeName>
        <fullName evidence="13">Enoylpyruvate transferase</fullName>
    </alternativeName>
    <alternativeName>
        <fullName evidence="13">UDP-N-acetylglucosamine enolpyruvyl transferase</fullName>
        <shortName evidence="13">EPT</shortName>
    </alternativeName>
</protein>
<keyword evidence="4 13" id="KW-0132">Cell division</keyword>
<feature type="binding site" evidence="13">
    <location>
        <begin position="22"/>
        <end position="23"/>
    </location>
    <ligand>
        <name>phosphoenolpyruvate</name>
        <dbReference type="ChEBI" id="CHEBI:58702"/>
    </ligand>
</feature>
<keyword evidence="7 13" id="KW-0573">Peptidoglycan synthesis</keyword>
<evidence type="ECO:0000256" key="1">
    <source>
        <dbReference type="ARBA" id="ARBA00004496"/>
    </source>
</evidence>
<feature type="domain" description="Enolpyruvate transferase" evidence="14">
    <location>
        <begin position="7"/>
        <end position="408"/>
    </location>
</feature>
<dbReference type="GO" id="GO:0051301">
    <property type="term" value="P:cell division"/>
    <property type="evidence" value="ECO:0007669"/>
    <property type="project" value="UniProtKB-KW"/>
</dbReference>
<dbReference type="Gene3D" id="3.65.10.10">
    <property type="entry name" value="Enolpyruvate transferase domain"/>
    <property type="match status" value="2"/>
</dbReference>
<keyword evidence="16" id="KW-1185">Reference proteome</keyword>
<evidence type="ECO:0000256" key="3">
    <source>
        <dbReference type="ARBA" id="ARBA00022490"/>
    </source>
</evidence>
<evidence type="ECO:0000256" key="10">
    <source>
        <dbReference type="ARBA" id="ARBA00023317"/>
    </source>
</evidence>
<dbReference type="RefSeq" id="WP_078320313.1">
    <property type="nucleotide sequence ID" value="NZ_FXTS01000007.1"/>
</dbReference>
<feature type="modified residue" description="2-(S-cysteinyl)pyruvic acid O-phosphothioketal" evidence="13">
    <location>
        <position position="117"/>
    </location>
</feature>
<dbReference type="NCBIfam" id="NF006873">
    <property type="entry name" value="PRK09369.1"/>
    <property type="match status" value="1"/>
</dbReference>
<sequence length="420" mass="45025">MDKLLITGGRPLDGDIRISGAKNSALPILAATLLAEGPVRIGNLPHLHDITTMIELLSCMGIEPVVDEKMRIEVDARTIRNCHAPYDLVRTMRASILVLGPLLAHFGEAQVSLPGGCAIGSRPVDLHIRGLEAMGADILVEDGYIKAKVDGRLKGANILFDTVTVTGTENILMAACLADGISVIENAAREPEVTDLAECLIAMGANISGLGTDRLVVEGVETLHGCQHDVVADRIETGTYLVAAAASRGRIRVKDTRADIQDAVLLKLEEAGAHISTGEGFIELNMNGNRPKAVNLRTAPYPAFPTDMQAQFVAMNAVAEGSSRVTETIFENRYMHVQEMLRMGAKIDVQGNTAIINGVERLKGAPVMATDLRASASLVIAGLVADGDTLVDRIYHIDRGYECIEEKMQLLGAKIRRIPS</sequence>
<feature type="binding site" evidence="13">
    <location>
        <position position="307"/>
    </location>
    <ligand>
        <name>UDP-N-acetyl-alpha-D-glucosamine</name>
        <dbReference type="ChEBI" id="CHEBI:57705"/>
    </ligand>
</feature>
<dbReference type="GO" id="GO:0008360">
    <property type="term" value="P:regulation of cell shape"/>
    <property type="evidence" value="ECO:0007669"/>
    <property type="project" value="UniProtKB-KW"/>
</dbReference>
<dbReference type="STRING" id="966.BTA35_0213405"/>
<dbReference type="InterPro" id="IPR013792">
    <property type="entry name" value="RNA3'P_cycl/enolpyr_Trfase_a/b"/>
</dbReference>
<dbReference type="CDD" id="cd01555">
    <property type="entry name" value="UdpNAET"/>
    <property type="match status" value="1"/>
</dbReference>
<dbReference type="FunFam" id="3.65.10.10:FF:000002">
    <property type="entry name" value="UDP-N-acetylglucosamine 1-carboxyvinyltransferase"/>
    <property type="match status" value="1"/>
</dbReference>
<dbReference type="HAMAP" id="MF_00111">
    <property type="entry name" value="MurA"/>
    <property type="match status" value="1"/>
</dbReference>
<keyword evidence="3 13" id="KW-0963">Cytoplasm</keyword>
<comment type="subcellular location">
    <subcellularLocation>
        <location evidence="1 13">Cytoplasm</location>
    </subcellularLocation>
</comment>
<comment type="pathway">
    <text evidence="2 13">Cell wall biogenesis; peptidoglycan biosynthesis.</text>
</comment>
<keyword evidence="9 13" id="KW-0961">Cell wall biogenesis/degradation</keyword>
<keyword evidence="8 13" id="KW-0131">Cell cycle</keyword>
<dbReference type="InterPro" id="IPR005750">
    <property type="entry name" value="UDP_GlcNAc_COvinyl_MurA"/>
</dbReference>
<evidence type="ECO:0000256" key="9">
    <source>
        <dbReference type="ARBA" id="ARBA00023316"/>
    </source>
</evidence>